<dbReference type="EMBL" id="PGFZ01000009">
    <property type="protein sequence ID" value="POZ50642.1"/>
    <property type="molecule type" value="Genomic_DNA"/>
</dbReference>
<dbReference type="SUPFAM" id="SSF53955">
    <property type="entry name" value="Lysozyme-like"/>
    <property type="match status" value="1"/>
</dbReference>
<sequence>MRYFIIILIIYPFYVSADSSVLKESLWAKASQLAGVRPNTLYSIALQESGMRWHDHTFRPWPWTIHVNQGGIGIKSGPYRYPTKDVAVKALTAMLEQGVNNIDVGLMQVNIRWNGHRIKDKKLLMEPAVNIMVAAGILKDIHVGNDVRLAVARYHSFNAGRGAAYSTKVKRYEIILDEQFE</sequence>
<dbReference type="InterPro" id="IPR023346">
    <property type="entry name" value="Lysozyme-like_dom_sf"/>
</dbReference>
<evidence type="ECO:0000313" key="2">
    <source>
        <dbReference type="EMBL" id="POZ50642.1"/>
    </source>
</evidence>
<dbReference type="Gene3D" id="1.10.530.10">
    <property type="match status" value="1"/>
</dbReference>
<proteinExistence type="predicted"/>
<dbReference type="RefSeq" id="WP_103975187.1">
    <property type="nucleotide sequence ID" value="NZ_PGFZ01000009.1"/>
</dbReference>
<reference evidence="2 3" key="1">
    <citation type="submission" date="2017-11" db="EMBL/GenBank/DDBJ databases">
        <title>Draft Genome Sequence of Methylobacter psychrotolerans Sph1T, an Obligate Methanotroph from Low-Temperature Environments.</title>
        <authorList>
            <person name="Oshkin I.Y."/>
            <person name="Miroshnikov K."/>
            <person name="Belova S.E."/>
            <person name="Korzhenkov A."/>
            <person name="Toshchakov S.V."/>
            <person name="Dedysh S.N."/>
        </authorList>
    </citation>
    <scope>NUCLEOTIDE SEQUENCE [LARGE SCALE GENOMIC DNA]</scope>
    <source>
        <strain evidence="2 3">Sph1</strain>
    </source>
</reference>
<protein>
    <recommendedName>
        <fullName evidence="1">Transglycosylase SLT domain-containing protein</fullName>
    </recommendedName>
</protein>
<gene>
    <name evidence="2" type="ORF">AADEFJLK_03537</name>
</gene>
<feature type="domain" description="Transglycosylase SLT" evidence="1">
    <location>
        <begin position="26"/>
        <end position="166"/>
    </location>
</feature>
<dbReference type="AlphaFoldDB" id="A0A2S5CIS4"/>
<evidence type="ECO:0000313" key="3">
    <source>
        <dbReference type="Proteomes" id="UP000237423"/>
    </source>
</evidence>
<dbReference type="Proteomes" id="UP000237423">
    <property type="component" value="Unassembled WGS sequence"/>
</dbReference>
<evidence type="ECO:0000259" key="1">
    <source>
        <dbReference type="Pfam" id="PF01464"/>
    </source>
</evidence>
<dbReference type="InterPro" id="IPR008258">
    <property type="entry name" value="Transglycosylase_SLT_dom_1"/>
</dbReference>
<dbReference type="Pfam" id="PF01464">
    <property type="entry name" value="SLT"/>
    <property type="match status" value="1"/>
</dbReference>
<name>A0A2S5CIS4_9GAMM</name>
<comment type="caution">
    <text evidence="2">The sequence shown here is derived from an EMBL/GenBank/DDBJ whole genome shotgun (WGS) entry which is preliminary data.</text>
</comment>
<accession>A0A2S5CIS4</accession>
<organism evidence="2 3">
    <name type="scientific">Methylovulum psychrotolerans</name>
    <dbReference type="NCBI Taxonomy" id="1704499"/>
    <lineage>
        <taxon>Bacteria</taxon>
        <taxon>Pseudomonadati</taxon>
        <taxon>Pseudomonadota</taxon>
        <taxon>Gammaproteobacteria</taxon>
        <taxon>Methylococcales</taxon>
        <taxon>Methylococcaceae</taxon>
        <taxon>Methylovulum</taxon>
    </lineage>
</organism>